<protein>
    <submittedName>
        <fullName evidence="1">Msl5258 protein</fullName>
    </submittedName>
</protein>
<dbReference type="InterPro" id="IPR008792">
    <property type="entry name" value="PQQD"/>
</dbReference>
<dbReference type="EMBL" id="FPHL01000028">
    <property type="protein sequence ID" value="SFV62332.1"/>
    <property type="molecule type" value="Genomic_DNA"/>
</dbReference>
<name>A0A1W1C9C8_9ZZZZ</name>
<dbReference type="AlphaFoldDB" id="A0A1W1C9C8"/>
<dbReference type="Pfam" id="PF05402">
    <property type="entry name" value="PqqD"/>
    <property type="match status" value="1"/>
</dbReference>
<gene>
    <name evidence="1" type="ORF">MNB_SV-10-233</name>
</gene>
<sequence length="95" mass="10881">MIVFSQKISFSDTVFAQEVEGEMVLLDMDSENYFGLDEVGTSIWQAMQEKGTLQDVLNVLLEQYDVEEEVLKNDLLVFVQRLEENGLITVVNEKC</sequence>
<accession>A0A1W1C9C8</accession>
<reference evidence="1" key="1">
    <citation type="submission" date="2016-10" db="EMBL/GenBank/DDBJ databases">
        <authorList>
            <person name="de Groot N.N."/>
        </authorList>
    </citation>
    <scope>NUCLEOTIDE SEQUENCE</scope>
</reference>
<organism evidence="1">
    <name type="scientific">hydrothermal vent metagenome</name>
    <dbReference type="NCBI Taxonomy" id="652676"/>
    <lineage>
        <taxon>unclassified sequences</taxon>
        <taxon>metagenomes</taxon>
        <taxon>ecological metagenomes</taxon>
    </lineage>
</organism>
<proteinExistence type="predicted"/>
<dbReference type="InterPro" id="IPR041881">
    <property type="entry name" value="PqqD_sf"/>
</dbReference>
<dbReference type="Gene3D" id="1.10.10.1150">
    <property type="entry name" value="Coenzyme PQQ synthesis protein D (PqqD)"/>
    <property type="match status" value="1"/>
</dbReference>
<evidence type="ECO:0000313" key="1">
    <source>
        <dbReference type="EMBL" id="SFV62332.1"/>
    </source>
</evidence>